<evidence type="ECO:0008006" key="5">
    <source>
        <dbReference type="Google" id="ProtNLM"/>
    </source>
</evidence>
<dbReference type="Proteomes" id="UP001311232">
    <property type="component" value="Unassembled WGS sequence"/>
</dbReference>
<feature type="signal peptide" evidence="2">
    <location>
        <begin position="1"/>
        <end position="18"/>
    </location>
</feature>
<comment type="caution">
    <text evidence="3">The sequence shown here is derived from an EMBL/GenBank/DDBJ whole genome shotgun (WGS) entry which is preliminary data.</text>
</comment>
<accession>A0AAV9R8T9</accession>
<evidence type="ECO:0000313" key="3">
    <source>
        <dbReference type="EMBL" id="KAK5605698.1"/>
    </source>
</evidence>
<sequence length="128" mass="14364">MLVQFGFRLCLLVARVHGLRQLIGQLGLSTKGLSDGRTVPREERSTQERRKENKDVGEYGKGWGVNARMGNKRVGEDGDRRRKEAPGKSEWEDRRRDGDADRGKDCGRRTEPADLHSSLACSATVELL</sequence>
<dbReference type="AlphaFoldDB" id="A0AAV9R8T9"/>
<reference evidence="3 4" key="1">
    <citation type="submission" date="2021-06" db="EMBL/GenBank/DDBJ databases">
        <authorList>
            <person name="Palmer J.M."/>
        </authorList>
    </citation>
    <scope>NUCLEOTIDE SEQUENCE [LARGE SCALE GENOMIC DNA]</scope>
    <source>
        <strain evidence="3 4">MEX-2019</strain>
        <tissue evidence="3">Muscle</tissue>
    </source>
</reference>
<feature type="region of interest" description="Disordered" evidence="1">
    <location>
        <begin position="30"/>
        <end position="116"/>
    </location>
</feature>
<proteinExistence type="predicted"/>
<evidence type="ECO:0000313" key="4">
    <source>
        <dbReference type="Proteomes" id="UP001311232"/>
    </source>
</evidence>
<name>A0AAV9R8T9_9TELE</name>
<keyword evidence="2" id="KW-0732">Signal</keyword>
<feature type="compositionally biased region" description="Basic and acidic residues" evidence="1">
    <location>
        <begin position="73"/>
        <end position="114"/>
    </location>
</feature>
<feature type="chain" id="PRO_5043698661" description="Secreted protein" evidence="2">
    <location>
        <begin position="19"/>
        <end position="128"/>
    </location>
</feature>
<evidence type="ECO:0000256" key="1">
    <source>
        <dbReference type="SAM" id="MobiDB-lite"/>
    </source>
</evidence>
<keyword evidence="4" id="KW-1185">Reference proteome</keyword>
<evidence type="ECO:0000256" key="2">
    <source>
        <dbReference type="SAM" id="SignalP"/>
    </source>
</evidence>
<dbReference type="EMBL" id="JAHHUM010002178">
    <property type="protein sequence ID" value="KAK5605698.1"/>
    <property type="molecule type" value="Genomic_DNA"/>
</dbReference>
<gene>
    <name evidence="3" type="ORF">CRENBAI_007550</name>
</gene>
<feature type="compositionally biased region" description="Basic and acidic residues" evidence="1">
    <location>
        <begin position="38"/>
        <end position="58"/>
    </location>
</feature>
<organism evidence="3 4">
    <name type="scientific">Crenichthys baileyi</name>
    <name type="common">White River springfish</name>
    <dbReference type="NCBI Taxonomy" id="28760"/>
    <lineage>
        <taxon>Eukaryota</taxon>
        <taxon>Metazoa</taxon>
        <taxon>Chordata</taxon>
        <taxon>Craniata</taxon>
        <taxon>Vertebrata</taxon>
        <taxon>Euteleostomi</taxon>
        <taxon>Actinopterygii</taxon>
        <taxon>Neopterygii</taxon>
        <taxon>Teleostei</taxon>
        <taxon>Neoteleostei</taxon>
        <taxon>Acanthomorphata</taxon>
        <taxon>Ovalentaria</taxon>
        <taxon>Atherinomorphae</taxon>
        <taxon>Cyprinodontiformes</taxon>
        <taxon>Goodeidae</taxon>
        <taxon>Crenichthys</taxon>
    </lineage>
</organism>
<protein>
    <recommendedName>
        <fullName evidence="5">Secreted protein</fullName>
    </recommendedName>
</protein>